<dbReference type="Proteomes" id="UP000194003">
    <property type="component" value="Unassembled WGS sequence"/>
</dbReference>
<feature type="binding site" evidence="7">
    <location>
        <position position="180"/>
    </location>
    <ligand>
        <name>L-aspartate</name>
        <dbReference type="ChEBI" id="CHEBI:29991"/>
    </ligand>
</feature>
<reference evidence="10 11" key="1">
    <citation type="journal article" date="2016" name="BMC Genomics">
        <title>Combined genomic and structural analyses of a cultured magnetotactic bacterium reveals its niche adaptation to a dynamic environment.</title>
        <authorList>
            <person name="Araujo A.C."/>
            <person name="Morillo V."/>
            <person name="Cypriano J."/>
            <person name="Teixeira L.C."/>
            <person name="Leao P."/>
            <person name="Lyra S."/>
            <person name="Almeida L.G."/>
            <person name="Bazylinski D.A."/>
            <person name="Vasconcellos A.T."/>
            <person name="Abreu F."/>
            <person name="Lins U."/>
        </authorList>
    </citation>
    <scope>NUCLEOTIDE SEQUENCE [LARGE SCALE GENOMIC DNA]</scope>
    <source>
        <strain evidence="10 11">IT-1</strain>
    </source>
</reference>
<dbReference type="InterPro" id="IPR006130">
    <property type="entry name" value="Asp/Orn_carbamoylTrfase"/>
</dbReference>
<dbReference type="UniPathway" id="UPA00070">
    <property type="reaction ID" value="UER00116"/>
</dbReference>
<evidence type="ECO:0000313" key="11">
    <source>
        <dbReference type="Proteomes" id="UP000194003"/>
    </source>
</evidence>
<evidence type="ECO:0000256" key="3">
    <source>
        <dbReference type="ARBA" id="ARBA00022679"/>
    </source>
</evidence>
<evidence type="ECO:0000256" key="2">
    <source>
        <dbReference type="ARBA" id="ARBA00008896"/>
    </source>
</evidence>
<feature type="binding site" evidence="7">
    <location>
        <position position="64"/>
    </location>
    <ligand>
        <name>carbamoyl phosphate</name>
        <dbReference type="ChEBI" id="CHEBI:58228"/>
    </ligand>
</feature>
<comment type="catalytic activity">
    <reaction evidence="6 7">
        <text>carbamoyl phosphate + L-aspartate = N-carbamoyl-L-aspartate + phosphate + H(+)</text>
        <dbReference type="Rhea" id="RHEA:20013"/>
        <dbReference type="ChEBI" id="CHEBI:15378"/>
        <dbReference type="ChEBI" id="CHEBI:29991"/>
        <dbReference type="ChEBI" id="CHEBI:32814"/>
        <dbReference type="ChEBI" id="CHEBI:43474"/>
        <dbReference type="ChEBI" id="CHEBI:58228"/>
        <dbReference type="EC" id="2.1.3.2"/>
    </reaction>
</comment>
<keyword evidence="4 7" id="KW-0665">Pyrimidine biosynthesis</keyword>
<evidence type="ECO:0000256" key="4">
    <source>
        <dbReference type="ARBA" id="ARBA00022975"/>
    </source>
</evidence>
<dbReference type="AlphaFoldDB" id="A0A1Y2JZH0"/>
<dbReference type="NCBIfam" id="TIGR00670">
    <property type="entry name" value="asp_carb_tr"/>
    <property type="match status" value="1"/>
</dbReference>
<keyword evidence="3 7" id="KW-0808">Transferase</keyword>
<dbReference type="Gene3D" id="3.40.50.1370">
    <property type="entry name" value="Aspartate/ornithine carbamoyltransferase"/>
    <property type="match status" value="2"/>
</dbReference>
<dbReference type="PROSITE" id="PS00097">
    <property type="entry name" value="CARBAMOYLTRANSFERASE"/>
    <property type="match status" value="1"/>
</dbReference>
<feature type="binding site" evidence="7">
    <location>
        <position position="65"/>
    </location>
    <ligand>
        <name>carbamoyl phosphate</name>
        <dbReference type="ChEBI" id="CHEBI:58228"/>
    </ligand>
</feature>
<dbReference type="GO" id="GO:0044205">
    <property type="term" value="P:'de novo' UMP biosynthetic process"/>
    <property type="evidence" value="ECO:0007669"/>
    <property type="project" value="UniProtKB-UniRule"/>
</dbReference>
<evidence type="ECO:0000256" key="5">
    <source>
        <dbReference type="ARBA" id="ARBA00043884"/>
    </source>
</evidence>
<proteinExistence type="inferred from homology"/>
<feature type="binding site" evidence="7">
    <location>
        <position position="276"/>
    </location>
    <ligand>
        <name>carbamoyl phosphate</name>
        <dbReference type="ChEBI" id="CHEBI:58228"/>
    </ligand>
</feature>
<comment type="similarity">
    <text evidence="2 7">Belongs to the aspartate/ornithine carbamoyltransferase superfamily. ATCase family.</text>
</comment>
<feature type="binding site" evidence="7">
    <location>
        <position position="277"/>
    </location>
    <ligand>
        <name>carbamoyl phosphate</name>
        <dbReference type="ChEBI" id="CHEBI:58228"/>
    </ligand>
</feature>
<dbReference type="InterPro" id="IPR002082">
    <property type="entry name" value="Asp_carbamoyltransf"/>
</dbReference>
<dbReference type="InterPro" id="IPR036901">
    <property type="entry name" value="Asp/Orn_carbamoylTrfase_sf"/>
</dbReference>
<dbReference type="STRING" id="1434232.MAIT1_00793"/>
<dbReference type="GO" id="GO:0006207">
    <property type="term" value="P:'de novo' pyrimidine nucleobase biosynthetic process"/>
    <property type="evidence" value="ECO:0007669"/>
    <property type="project" value="InterPro"/>
</dbReference>
<gene>
    <name evidence="7" type="primary">pyrB</name>
    <name evidence="10" type="ORF">MAIT1_00793</name>
</gene>
<dbReference type="PANTHER" id="PTHR45753">
    <property type="entry name" value="ORNITHINE CARBAMOYLTRANSFERASE, MITOCHONDRIAL"/>
    <property type="match status" value="1"/>
</dbReference>
<dbReference type="GO" id="GO:0016597">
    <property type="term" value="F:amino acid binding"/>
    <property type="evidence" value="ECO:0007669"/>
    <property type="project" value="InterPro"/>
</dbReference>
<dbReference type="Pfam" id="PF02729">
    <property type="entry name" value="OTCace_N"/>
    <property type="match status" value="1"/>
</dbReference>
<organism evidence="10 11">
    <name type="scientific">Magnetofaba australis IT-1</name>
    <dbReference type="NCBI Taxonomy" id="1434232"/>
    <lineage>
        <taxon>Bacteria</taxon>
        <taxon>Pseudomonadati</taxon>
        <taxon>Pseudomonadota</taxon>
        <taxon>Magnetococcia</taxon>
        <taxon>Magnetococcales</taxon>
        <taxon>Magnetococcaceae</taxon>
        <taxon>Magnetofaba</taxon>
    </lineage>
</organism>
<comment type="caution">
    <text evidence="10">The sequence shown here is derived from an EMBL/GenBank/DDBJ whole genome shotgun (WGS) entry which is preliminary data.</text>
</comment>
<dbReference type="GO" id="GO:0005829">
    <property type="term" value="C:cytosol"/>
    <property type="evidence" value="ECO:0007669"/>
    <property type="project" value="TreeGrafter"/>
</dbReference>
<dbReference type="PRINTS" id="PR00100">
    <property type="entry name" value="AOTCASE"/>
</dbReference>
<feature type="domain" description="Aspartate/ornithine carbamoyltransferase Asp/Orn-binding" evidence="8">
    <location>
        <begin position="166"/>
        <end position="315"/>
    </location>
</feature>
<protein>
    <recommendedName>
        <fullName evidence="7">Aspartate carbamoyltransferase</fullName>
        <ecNumber evidence="7">2.1.3.2</ecNumber>
    </recommendedName>
    <alternativeName>
        <fullName evidence="7">Aspartate transcarbamylase</fullName>
        <shortName evidence="7">ATCase</shortName>
    </alternativeName>
</protein>
<feature type="binding site" evidence="7">
    <location>
        <position position="142"/>
    </location>
    <ligand>
        <name>carbamoyl phosphate</name>
        <dbReference type="ChEBI" id="CHEBI:58228"/>
    </ligand>
</feature>
<evidence type="ECO:0000313" key="10">
    <source>
        <dbReference type="EMBL" id="OSM00305.1"/>
    </source>
</evidence>
<dbReference type="EC" id="2.1.3.2" evidence="7"/>
<keyword evidence="11" id="KW-1185">Reference proteome</keyword>
<dbReference type="PRINTS" id="PR00101">
    <property type="entry name" value="ATCASE"/>
</dbReference>
<dbReference type="Pfam" id="PF00185">
    <property type="entry name" value="OTCace"/>
    <property type="match status" value="1"/>
</dbReference>
<sequence length="329" mass="36201">MMNADNNAWSRKHLLGMDGLNREEIGAILDTASAIREVNHRPIKKVPILKGKTVINLFYENSTRTRTSFELAGKRMSADVVNISASSSSVSKGETLLDTMANLQAMNPDVVVLRHPNSGAPHFLARHLDAGIINAGDGQHEHPTQCLLDLLTMQDHLGKMGRDNFEGMTVAICGDVLHSRVARSNAFALRTLGAKVRFSGPPTLMPSRAEEVFDVTVHHRMEEAVEGADVVMMLRLQQERMAAAYLPSVREYFRYWGLTRQRLELTRPHAVVMHPGPINRGVEIATDVADNPNRSVILEQVTNGLAVRMAVLYHLCTGAARSASNIAGE</sequence>
<dbReference type="InterPro" id="IPR006132">
    <property type="entry name" value="Asp/Orn_carbamoyltranf_P-bd"/>
</dbReference>
<comment type="pathway">
    <text evidence="1 7">Pyrimidine metabolism; UMP biosynthesis via de novo pathway; (S)-dihydroorotate from bicarbonate: step 2/3.</text>
</comment>
<dbReference type="NCBIfam" id="NF002032">
    <property type="entry name" value="PRK00856.1"/>
    <property type="match status" value="1"/>
</dbReference>
<comment type="function">
    <text evidence="5 7">Catalyzes the condensation of carbamoyl phosphate and aspartate to form carbamoyl aspartate and inorganic phosphate, the committed step in the de novo pyrimidine nucleotide biosynthesis pathway.</text>
</comment>
<evidence type="ECO:0000259" key="8">
    <source>
        <dbReference type="Pfam" id="PF00185"/>
    </source>
</evidence>
<dbReference type="SUPFAM" id="SSF53671">
    <property type="entry name" value="Aspartate/ornithine carbamoyltransferase"/>
    <property type="match status" value="1"/>
</dbReference>
<dbReference type="GO" id="GO:0004070">
    <property type="term" value="F:aspartate carbamoyltransferase activity"/>
    <property type="evidence" value="ECO:0007669"/>
    <property type="project" value="UniProtKB-UniRule"/>
</dbReference>
<comment type="subunit">
    <text evidence="7">Heterododecamer (2C3:3R2) of six catalytic PyrB chains organized as two trimers (C3), and six regulatory PyrI chains organized as three dimers (R2).</text>
</comment>
<name>A0A1Y2JZH0_9PROT</name>
<evidence type="ECO:0000256" key="6">
    <source>
        <dbReference type="ARBA" id="ARBA00048859"/>
    </source>
</evidence>
<dbReference type="InterPro" id="IPR006131">
    <property type="entry name" value="Asp_carbamoyltransf_Asp/Orn-bd"/>
</dbReference>
<feature type="binding site" evidence="7">
    <location>
        <position position="235"/>
    </location>
    <ligand>
        <name>L-aspartate</name>
        <dbReference type="ChEBI" id="CHEBI:29991"/>
    </ligand>
</feature>
<evidence type="ECO:0000256" key="7">
    <source>
        <dbReference type="HAMAP-Rule" id="MF_00001"/>
    </source>
</evidence>
<feature type="binding site" evidence="7">
    <location>
        <position position="114"/>
    </location>
    <ligand>
        <name>carbamoyl phosphate</name>
        <dbReference type="ChEBI" id="CHEBI:58228"/>
    </ligand>
</feature>
<feature type="binding site" evidence="7">
    <location>
        <position position="92"/>
    </location>
    <ligand>
        <name>L-aspartate</name>
        <dbReference type="ChEBI" id="CHEBI:29991"/>
    </ligand>
</feature>
<evidence type="ECO:0000259" key="9">
    <source>
        <dbReference type="Pfam" id="PF02729"/>
    </source>
</evidence>
<dbReference type="HAMAP" id="MF_00001">
    <property type="entry name" value="Asp_carb_tr"/>
    <property type="match status" value="1"/>
</dbReference>
<feature type="binding site" evidence="7">
    <location>
        <position position="145"/>
    </location>
    <ligand>
        <name>carbamoyl phosphate</name>
        <dbReference type="ChEBI" id="CHEBI:58228"/>
    </ligand>
</feature>
<dbReference type="GO" id="GO:0006520">
    <property type="term" value="P:amino acid metabolic process"/>
    <property type="evidence" value="ECO:0007669"/>
    <property type="project" value="InterPro"/>
</dbReference>
<dbReference type="PANTHER" id="PTHR45753:SF6">
    <property type="entry name" value="ASPARTATE CARBAMOYLTRANSFERASE"/>
    <property type="match status" value="1"/>
</dbReference>
<feature type="domain" description="Aspartate/ornithine carbamoyltransferase carbamoyl-P binding" evidence="9">
    <location>
        <begin position="12"/>
        <end position="154"/>
    </location>
</feature>
<accession>A0A1Y2JZH0</accession>
<dbReference type="EMBL" id="LVJN01000021">
    <property type="protein sequence ID" value="OSM00305.1"/>
    <property type="molecule type" value="Genomic_DNA"/>
</dbReference>
<evidence type="ECO:0000256" key="1">
    <source>
        <dbReference type="ARBA" id="ARBA00004852"/>
    </source>
</evidence>
<dbReference type="FunFam" id="3.40.50.1370:FF:000007">
    <property type="entry name" value="Aspartate carbamoyltransferase"/>
    <property type="match status" value="1"/>
</dbReference>